<feature type="coiled-coil region" evidence="7">
    <location>
        <begin position="435"/>
        <end position="481"/>
    </location>
</feature>
<keyword evidence="11" id="KW-1185">Reference proteome</keyword>
<dbReference type="GO" id="GO:0003677">
    <property type="term" value="F:DNA binding"/>
    <property type="evidence" value="ECO:0007669"/>
    <property type="project" value="InterPro"/>
</dbReference>
<dbReference type="InterPro" id="IPR036388">
    <property type="entry name" value="WH-like_DNA-bd_sf"/>
</dbReference>
<dbReference type="Gene3D" id="1.25.40.10">
    <property type="entry name" value="Tetratricopeptide repeat domain"/>
    <property type="match status" value="2"/>
</dbReference>
<dbReference type="EMBL" id="VATY01000003">
    <property type="protein sequence ID" value="TMM55958.1"/>
    <property type="molecule type" value="Genomic_DNA"/>
</dbReference>
<dbReference type="GO" id="GO:0005737">
    <property type="term" value="C:cytoplasm"/>
    <property type="evidence" value="ECO:0007669"/>
    <property type="project" value="UniProtKB-SubCell"/>
</dbReference>
<comment type="subcellular location">
    <subcellularLocation>
        <location evidence="1">Cytoplasm</location>
    </subcellularLocation>
</comment>
<keyword evidence="2" id="KW-0963">Cytoplasm</keyword>
<evidence type="ECO:0000313" key="11">
    <source>
        <dbReference type="Proteomes" id="UP000310314"/>
    </source>
</evidence>
<feature type="repeat" description="TPR" evidence="6">
    <location>
        <begin position="128"/>
        <end position="161"/>
    </location>
</feature>
<keyword evidence="8" id="KW-1133">Transmembrane helix</keyword>
<dbReference type="OrthoDB" id="1090267at2"/>
<dbReference type="InterPro" id="IPR011990">
    <property type="entry name" value="TPR-like_helical_dom_sf"/>
</dbReference>
<protein>
    <submittedName>
        <fullName evidence="10">Tetratricopeptide repeat protein</fullName>
    </submittedName>
</protein>
<gene>
    <name evidence="10" type="ORF">FEE95_15050</name>
</gene>
<accession>A0A5S3PNA5</accession>
<keyword evidence="4 6" id="KW-0802">TPR repeat</keyword>
<comment type="similarity">
    <text evidence="5">Belongs to the Rap family.</text>
</comment>
<keyword evidence="9" id="KW-0732">Signal</keyword>
<dbReference type="SUPFAM" id="SSF46894">
    <property type="entry name" value="C-terminal effector domain of the bipartite response regulators"/>
    <property type="match status" value="1"/>
</dbReference>
<organism evidence="10 11">
    <name type="scientific">Maribacter algarum</name>
    <name type="common">ex Zhang et al. 2020</name>
    <dbReference type="NCBI Taxonomy" id="2578118"/>
    <lineage>
        <taxon>Bacteria</taxon>
        <taxon>Pseudomonadati</taxon>
        <taxon>Bacteroidota</taxon>
        <taxon>Flavobacteriia</taxon>
        <taxon>Flavobacteriales</taxon>
        <taxon>Flavobacteriaceae</taxon>
        <taxon>Maribacter</taxon>
    </lineage>
</organism>
<sequence length="587" mass="67625">MKTTRVFLLSSFCILFLNLSYTQEFSDTKEKRADSIVKLLPYQKDSALMKSYIKLLELYDRKDPVKVKLYLDKAKELAKTFNNVKINAILAIIEGNYHWSISEFKESKEPFFKALEYYKLAKNYSQVAAVHANLGVAHKNLGETSQAIDAYLKALELYKALNTDEKNLMSLYNNLGVIYAKMGNLKVSNEYYEKIESIAQEVESDFMFHLARSNRATNLVESKNYKEALEFYLNAIPYFEKYDRKLFLGEQHCLIGALYLEMDSLQKAVVHLDKSMKLSNETGETAMLGMAQGKMGEVHFKEGAYRSALAEFQKSLEISKQTANNIEIVNDYLHLSETYEKLGNLPKAYENHKLYFAMYDSVFSLESKQKLTDLEIKYKTEKSEQEVKIKEKEIVVLEQEAKISDQQKWLLGGGMGLSLVALGFGFYGFRQRTKRNKLEKDKVEAELEFKKKELTAHALHLAKKNEVLEGLKQKAAELKNTEGGGQAYQELIRTINFDQQDDKAWENFTRYFEAVHKDFEKVAVSRYPDISKNEIRLMALLKMNLSSKEIANILNISAVGVKKARNRLRKKMQLTPEDSLETMIMSI</sequence>
<evidence type="ECO:0000256" key="2">
    <source>
        <dbReference type="ARBA" id="ARBA00022490"/>
    </source>
</evidence>
<dbReference type="GO" id="GO:0006355">
    <property type="term" value="P:regulation of DNA-templated transcription"/>
    <property type="evidence" value="ECO:0007669"/>
    <property type="project" value="InterPro"/>
</dbReference>
<comment type="caution">
    <text evidence="10">The sequence shown here is derived from an EMBL/GenBank/DDBJ whole genome shotgun (WGS) entry which is preliminary data.</text>
</comment>
<dbReference type="PROSITE" id="PS50005">
    <property type="entry name" value="TPR"/>
    <property type="match status" value="2"/>
</dbReference>
<keyword evidence="7" id="KW-0175">Coiled coil</keyword>
<dbReference type="Proteomes" id="UP000310314">
    <property type="component" value="Unassembled WGS sequence"/>
</dbReference>
<feature type="repeat" description="TPR" evidence="6">
    <location>
        <begin position="289"/>
        <end position="322"/>
    </location>
</feature>
<proteinExistence type="inferred from homology"/>
<dbReference type="InterPro" id="IPR016032">
    <property type="entry name" value="Sig_transdc_resp-reg_C-effctor"/>
</dbReference>
<dbReference type="InterPro" id="IPR051476">
    <property type="entry name" value="Bac_ResReg_Asp_Phosphatase"/>
</dbReference>
<dbReference type="PANTHER" id="PTHR46630:SF1">
    <property type="entry name" value="TETRATRICOPEPTIDE REPEAT PROTEIN 29"/>
    <property type="match status" value="1"/>
</dbReference>
<evidence type="ECO:0000256" key="9">
    <source>
        <dbReference type="SAM" id="SignalP"/>
    </source>
</evidence>
<name>A0A5S3PNA5_9FLAO</name>
<evidence type="ECO:0000256" key="8">
    <source>
        <dbReference type="SAM" id="Phobius"/>
    </source>
</evidence>
<evidence type="ECO:0000256" key="5">
    <source>
        <dbReference type="ARBA" id="ARBA00038253"/>
    </source>
</evidence>
<evidence type="ECO:0000256" key="3">
    <source>
        <dbReference type="ARBA" id="ARBA00022737"/>
    </source>
</evidence>
<dbReference type="SUPFAM" id="SSF48452">
    <property type="entry name" value="TPR-like"/>
    <property type="match status" value="2"/>
</dbReference>
<dbReference type="RefSeq" id="WP_138658826.1">
    <property type="nucleotide sequence ID" value="NZ_VATY01000003.1"/>
</dbReference>
<feature type="chain" id="PRO_5024296977" evidence="9">
    <location>
        <begin position="23"/>
        <end position="587"/>
    </location>
</feature>
<dbReference type="Pfam" id="PF13424">
    <property type="entry name" value="TPR_12"/>
    <property type="match status" value="1"/>
</dbReference>
<reference evidence="10 11" key="1">
    <citation type="submission" date="2019-05" db="EMBL/GenBank/DDBJ databases">
        <authorList>
            <person name="Zhang J.-Y."/>
            <person name="Feg X."/>
            <person name="Du Z.-J."/>
        </authorList>
    </citation>
    <scope>NUCLEOTIDE SEQUENCE [LARGE SCALE GENOMIC DNA]</scope>
    <source>
        <strain evidence="10 11">RZ26</strain>
    </source>
</reference>
<evidence type="ECO:0000313" key="10">
    <source>
        <dbReference type="EMBL" id="TMM55958.1"/>
    </source>
</evidence>
<keyword evidence="8" id="KW-0812">Transmembrane</keyword>
<evidence type="ECO:0000256" key="7">
    <source>
        <dbReference type="SAM" id="Coils"/>
    </source>
</evidence>
<dbReference type="AlphaFoldDB" id="A0A5S3PNA5"/>
<feature type="signal peptide" evidence="9">
    <location>
        <begin position="1"/>
        <end position="22"/>
    </location>
</feature>
<evidence type="ECO:0000256" key="4">
    <source>
        <dbReference type="ARBA" id="ARBA00022803"/>
    </source>
</evidence>
<dbReference type="InterPro" id="IPR019734">
    <property type="entry name" value="TPR_rpt"/>
</dbReference>
<dbReference type="Gene3D" id="1.10.10.10">
    <property type="entry name" value="Winged helix-like DNA-binding domain superfamily/Winged helix DNA-binding domain"/>
    <property type="match status" value="1"/>
</dbReference>
<keyword evidence="8" id="KW-0472">Membrane</keyword>
<feature type="transmembrane region" description="Helical" evidence="8">
    <location>
        <begin position="409"/>
        <end position="429"/>
    </location>
</feature>
<dbReference type="PANTHER" id="PTHR46630">
    <property type="entry name" value="TETRATRICOPEPTIDE REPEAT PROTEIN 29"/>
    <property type="match status" value="1"/>
</dbReference>
<keyword evidence="3" id="KW-0677">Repeat</keyword>
<dbReference type="SMART" id="SM00028">
    <property type="entry name" value="TPR"/>
    <property type="match status" value="5"/>
</dbReference>
<evidence type="ECO:0000256" key="1">
    <source>
        <dbReference type="ARBA" id="ARBA00004496"/>
    </source>
</evidence>
<evidence type="ECO:0000256" key="6">
    <source>
        <dbReference type="PROSITE-ProRule" id="PRU00339"/>
    </source>
</evidence>